<dbReference type="Proteomes" id="UP000245609">
    <property type="component" value="Unassembled WGS sequence"/>
</dbReference>
<comment type="similarity">
    <text evidence="1">Belongs to the TRIAP1/MDM35 family.</text>
</comment>
<protein>
    <recommendedName>
        <fullName evidence="5">Mitochondrial distribution and morphology protein 35</fullName>
    </recommendedName>
</protein>
<dbReference type="Pfam" id="PF05254">
    <property type="entry name" value="UPF0203"/>
    <property type="match status" value="1"/>
</dbReference>
<name>A0A2T9ZEV3_9FUNG</name>
<reference evidence="3 4" key="1">
    <citation type="journal article" date="2018" name="MBio">
        <title>Comparative Genomics Reveals the Core Gene Toolbox for the Fungus-Insect Symbiosis.</title>
        <authorList>
            <person name="Wang Y."/>
            <person name="Stata M."/>
            <person name="Wang W."/>
            <person name="Stajich J.E."/>
            <person name="White M.M."/>
            <person name="Moncalvo J.M."/>
        </authorList>
    </citation>
    <scope>NUCLEOTIDE SEQUENCE [LARGE SCALE GENOMIC DNA]</scope>
    <source>
        <strain evidence="3 4">SC-DP-2</strain>
    </source>
</reference>
<accession>A0A2T9ZEV3</accession>
<dbReference type="GO" id="GO:0005634">
    <property type="term" value="C:nucleus"/>
    <property type="evidence" value="ECO:0007669"/>
    <property type="project" value="TreeGrafter"/>
</dbReference>
<dbReference type="GO" id="GO:0005829">
    <property type="term" value="C:cytosol"/>
    <property type="evidence" value="ECO:0007669"/>
    <property type="project" value="TreeGrafter"/>
</dbReference>
<keyword evidence="2" id="KW-1015">Disulfide bond</keyword>
<evidence type="ECO:0000256" key="2">
    <source>
        <dbReference type="ARBA" id="ARBA00023157"/>
    </source>
</evidence>
<evidence type="ECO:0000256" key="1">
    <source>
        <dbReference type="ARBA" id="ARBA00006196"/>
    </source>
</evidence>
<organism evidence="3 4">
    <name type="scientific">Smittium megazygosporum</name>
    <dbReference type="NCBI Taxonomy" id="133381"/>
    <lineage>
        <taxon>Eukaryota</taxon>
        <taxon>Fungi</taxon>
        <taxon>Fungi incertae sedis</taxon>
        <taxon>Zoopagomycota</taxon>
        <taxon>Kickxellomycotina</taxon>
        <taxon>Harpellomycetes</taxon>
        <taxon>Harpellales</taxon>
        <taxon>Legeriomycetaceae</taxon>
        <taxon>Smittium</taxon>
    </lineage>
</organism>
<dbReference type="PANTHER" id="PTHR46403:SF1">
    <property type="entry name" value="TP53-REGULATED INHIBITOR OF APOPTOSIS 1"/>
    <property type="match status" value="1"/>
</dbReference>
<dbReference type="OrthoDB" id="19091at2759"/>
<sequence length="76" mass="8778">MESISSECTPLKEEYEKCFNKWYSEKFLKGDKEDACKELFIKYRKCISSTLESTGLSKTINNARPHIGSGFTEENK</sequence>
<dbReference type="PANTHER" id="PTHR46403">
    <property type="entry name" value="TP53-REGULATED INHIBITOR OF APOPTOSIS 1"/>
    <property type="match status" value="1"/>
</dbReference>
<evidence type="ECO:0000313" key="4">
    <source>
        <dbReference type="Proteomes" id="UP000245609"/>
    </source>
</evidence>
<dbReference type="InterPro" id="IPR007918">
    <property type="entry name" value="MDM35_apoptosis"/>
</dbReference>
<evidence type="ECO:0008006" key="5">
    <source>
        <dbReference type="Google" id="ProtNLM"/>
    </source>
</evidence>
<keyword evidence="4" id="KW-1185">Reference proteome</keyword>
<gene>
    <name evidence="3" type="ORF">BB560_002417</name>
</gene>
<proteinExistence type="inferred from homology"/>
<comment type="caution">
    <text evidence="3">The sequence shown here is derived from an EMBL/GenBank/DDBJ whole genome shotgun (WGS) entry which is preliminary data.</text>
</comment>
<dbReference type="GO" id="GO:0005758">
    <property type="term" value="C:mitochondrial intermembrane space"/>
    <property type="evidence" value="ECO:0007669"/>
    <property type="project" value="TreeGrafter"/>
</dbReference>
<dbReference type="GO" id="GO:0045332">
    <property type="term" value="P:phospholipid translocation"/>
    <property type="evidence" value="ECO:0007669"/>
    <property type="project" value="TreeGrafter"/>
</dbReference>
<dbReference type="GO" id="GO:1990050">
    <property type="term" value="F:phosphatidic acid transfer activity"/>
    <property type="evidence" value="ECO:0007669"/>
    <property type="project" value="TreeGrafter"/>
</dbReference>
<dbReference type="STRING" id="133381.A0A2T9ZEV3"/>
<dbReference type="AlphaFoldDB" id="A0A2T9ZEV3"/>
<dbReference type="EMBL" id="MBFS01000277">
    <property type="protein sequence ID" value="PVV03116.1"/>
    <property type="molecule type" value="Genomic_DNA"/>
</dbReference>
<dbReference type="PROSITE" id="PS51808">
    <property type="entry name" value="CHCH"/>
    <property type="match status" value="1"/>
</dbReference>
<evidence type="ECO:0000313" key="3">
    <source>
        <dbReference type="EMBL" id="PVV03116.1"/>
    </source>
</evidence>